<dbReference type="GO" id="GO:0003677">
    <property type="term" value="F:DNA binding"/>
    <property type="evidence" value="ECO:0007669"/>
    <property type="project" value="InterPro"/>
</dbReference>
<dbReference type="OrthoDB" id="9180690at2"/>
<dbReference type="Proteomes" id="UP000013232">
    <property type="component" value="Unassembled WGS sequence"/>
</dbReference>
<evidence type="ECO:0000313" key="7">
    <source>
        <dbReference type="EMBL" id="ENO90470.1"/>
    </source>
</evidence>
<comment type="caution">
    <text evidence="7">The sequence shown here is derived from an EMBL/GenBank/DDBJ whole genome shotgun (WGS) entry which is preliminary data.</text>
</comment>
<comment type="similarity">
    <text evidence="1">Belongs to the sigma-70 factor family. ECF subfamily.</text>
</comment>
<evidence type="ECO:0000259" key="5">
    <source>
        <dbReference type="Pfam" id="PF04542"/>
    </source>
</evidence>
<accession>N6YG43</accession>
<evidence type="ECO:0000256" key="4">
    <source>
        <dbReference type="ARBA" id="ARBA00023163"/>
    </source>
</evidence>
<keyword evidence="4" id="KW-0804">Transcription</keyword>
<evidence type="ECO:0000259" key="6">
    <source>
        <dbReference type="Pfam" id="PF08281"/>
    </source>
</evidence>
<dbReference type="Gene3D" id="1.10.10.10">
    <property type="entry name" value="Winged helix-like DNA-binding domain superfamily/Winged helix DNA-binding domain"/>
    <property type="match status" value="1"/>
</dbReference>
<dbReference type="Pfam" id="PF04542">
    <property type="entry name" value="Sigma70_r2"/>
    <property type="match status" value="1"/>
</dbReference>
<dbReference type="SUPFAM" id="SSF88946">
    <property type="entry name" value="Sigma2 domain of RNA polymerase sigma factors"/>
    <property type="match status" value="1"/>
</dbReference>
<dbReference type="RefSeq" id="WP_004332691.1">
    <property type="nucleotide sequence ID" value="NZ_AMXE01000002.1"/>
</dbReference>
<dbReference type="AlphaFoldDB" id="N6YG43"/>
<evidence type="ECO:0000256" key="3">
    <source>
        <dbReference type="ARBA" id="ARBA00023082"/>
    </source>
</evidence>
<evidence type="ECO:0000313" key="8">
    <source>
        <dbReference type="Proteomes" id="UP000013232"/>
    </source>
</evidence>
<dbReference type="NCBIfam" id="NF009180">
    <property type="entry name" value="PRK12528.1"/>
    <property type="match status" value="1"/>
</dbReference>
<dbReference type="GO" id="GO:0016987">
    <property type="term" value="F:sigma factor activity"/>
    <property type="evidence" value="ECO:0007669"/>
    <property type="project" value="UniProtKB-KW"/>
</dbReference>
<dbReference type="InterPro" id="IPR013325">
    <property type="entry name" value="RNA_pol_sigma_r2"/>
</dbReference>
<dbReference type="InterPro" id="IPR013324">
    <property type="entry name" value="RNA_pol_sigma_r3/r4-like"/>
</dbReference>
<sequence length="178" mass="20387">MSTAAPNDQTTEHTVASLYSAHHGWLQGWLRRRLGCTHQASDLMQDTFVRLLRHETLPRIDEPRAYLTTIAKGVLVNWYRRQSLEQAWLEALAAQPEALAPSEEERYLILDALNELDALLDALPPLAKRAFLLAQVAEYKYEDIAAELGVSLATVKRYMRQAFRHCLQHFDDIMAERS</sequence>
<keyword evidence="3" id="KW-0731">Sigma factor</keyword>
<keyword evidence="2" id="KW-0805">Transcription regulation</keyword>
<protein>
    <submittedName>
        <fullName evidence="7">RNA polymerase</fullName>
    </submittedName>
</protein>
<dbReference type="eggNOG" id="COG1595">
    <property type="taxonomic scope" value="Bacteria"/>
</dbReference>
<evidence type="ECO:0000256" key="2">
    <source>
        <dbReference type="ARBA" id="ARBA00023015"/>
    </source>
</evidence>
<dbReference type="NCBIfam" id="TIGR02937">
    <property type="entry name" value="sigma70-ECF"/>
    <property type="match status" value="1"/>
</dbReference>
<dbReference type="PANTHER" id="PTHR43133">
    <property type="entry name" value="RNA POLYMERASE ECF-TYPE SIGMA FACTO"/>
    <property type="match status" value="1"/>
</dbReference>
<name>N6YG43_THAL4</name>
<evidence type="ECO:0000256" key="1">
    <source>
        <dbReference type="ARBA" id="ARBA00010641"/>
    </source>
</evidence>
<dbReference type="InterPro" id="IPR014284">
    <property type="entry name" value="RNA_pol_sigma-70_dom"/>
</dbReference>
<dbReference type="InterPro" id="IPR039425">
    <property type="entry name" value="RNA_pol_sigma-70-like"/>
</dbReference>
<feature type="domain" description="RNA polymerase sigma-70 region 2" evidence="5">
    <location>
        <begin position="18"/>
        <end position="83"/>
    </location>
</feature>
<keyword evidence="8" id="KW-1185">Reference proteome</keyword>
<proteinExistence type="inferred from homology"/>
<dbReference type="EMBL" id="AMXE01000002">
    <property type="protein sequence ID" value="ENO90470.1"/>
    <property type="molecule type" value="Genomic_DNA"/>
</dbReference>
<dbReference type="FunFam" id="1.10.1740.10:FF:000009">
    <property type="entry name" value="RNA polymerase sigma factor"/>
    <property type="match status" value="1"/>
</dbReference>
<reference evidence="7 8" key="1">
    <citation type="submission" date="2012-09" db="EMBL/GenBank/DDBJ databases">
        <title>Draft Genome Sequences of 6 Strains from Genus Thauera.</title>
        <authorList>
            <person name="Liu B."/>
            <person name="Shapleigh J.P."/>
            <person name="Frostegard A.H."/>
        </authorList>
    </citation>
    <scope>NUCLEOTIDE SEQUENCE [LARGE SCALE GENOMIC DNA]</scope>
    <source>
        <strain evidence="8">47Lol / DSM 12138</strain>
    </source>
</reference>
<dbReference type="InterPro" id="IPR013249">
    <property type="entry name" value="RNA_pol_sigma70_r4_t2"/>
</dbReference>
<feature type="domain" description="RNA polymerase sigma factor 70 region 4 type 2" evidence="6">
    <location>
        <begin position="114"/>
        <end position="166"/>
    </location>
</feature>
<dbReference type="STRING" id="1123367.GCA_000621305_02395"/>
<dbReference type="PANTHER" id="PTHR43133:SF63">
    <property type="entry name" value="RNA POLYMERASE SIGMA FACTOR FECI-RELATED"/>
    <property type="match status" value="1"/>
</dbReference>
<organism evidence="7 8">
    <name type="scientific">Thauera linaloolentis (strain DSM 12138 / JCM 21573 / CCUG 41526 / CIP 105981 / IAM 15112 / NBRC 102519 / 47Lol)</name>
    <dbReference type="NCBI Taxonomy" id="1123367"/>
    <lineage>
        <taxon>Bacteria</taxon>
        <taxon>Pseudomonadati</taxon>
        <taxon>Pseudomonadota</taxon>
        <taxon>Betaproteobacteria</taxon>
        <taxon>Rhodocyclales</taxon>
        <taxon>Zoogloeaceae</taxon>
        <taxon>Thauera</taxon>
    </lineage>
</organism>
<dbReference type="Pfam" id="PF08281">
    <property type="entry name" value="Sigma70_r4_2"/>
    <property type="match status" value="1"/>
</dbReference>
<dbReference type="InterPro" id="IPR007627">
    <property type="entry name" value="RNA_pol_sigma70_r2"/>
</dbReference>
<gene>
    <name evidence="7" type="ORF">C666_01160</name>
</gene>
<dbReference type="Gene3D" id="1.10.1740.10">
    <property type="match status" value="1"/>
</dbReference>
<dbReference type="InterPro" id="IPR036388">
    <property type="entry name" value="WH-like_DNA-bd_sf"/>
</dbReference>
<dbReference type="GO" id="GO:0006352">
    <property type="term" value="P:DNA-templated transcription initiation"/>
    <property type="evidence" value="ECO:0007669"/>
    <property type="project" value="InterPro"/>
</dbReference>
<dbReference type="SUPFAM" id="SSF88659">
    <property type="entry name" value="Sigma3 and sigma4 domains of RNA polymerase sigma factors"/>
    <property type="match status" value="1"/>
</dbReference>